<dbReference type="Proteomes" id="UP000294599">
    <property type="component" value="Unassembled WGS sequence"/>
</dbReference>
<evidence type="ECO:0000256" key="3">
    <source>
        <dbReference type="ARBA" id="ARBA00023082"/>
    </source>
</evidence>
<evidence type="ECO:0000256" key="2">
    <source>
        <dbReference type="ARBA" id="ARBA00023015"/>
    </source>
</evidence>
<evidence type="ECO:0000259" key="6">
    <source>
        <dbReference type="Pfam" id="PF08281"/>
    </source>
</evidence>
<evidence type="ECO:0000313" key="7">
    <source>
        <dbReference type="EMBL" id="TCT00140.1"/>
    </source>
</evidence>
<dbReference type="SUPFAM" id="SSF88659">
    <property type="entry name" value="Sigma3 and sigma4 domains of RNA polymerase sigma factors"/>
    <property type="match status" value="1"/>
</dbReference>
<dbReference type="GO" id="GO:0003677">
    <property type="term" value="F:DNA binding"/>
    <property type="evidence" value="ECO:0007669"/>
    <property type="project" value="InterPro"/>
</dbReference>
<dbReference type="AlphaFoldDB" id="A0A4S3KWD9"/>
<dbReference type="Gene3D" id="1.10.10.10">
    <property type="entry name" value="Winged helix-like DNA-binding domain superfamily/Winged helix DNA-binding domain"/>
    <property type="match status" value="1"/>
</dbReference>
<dbReference type="Pfam" id="PF04542">
    <property type="entry name" value="Sigma70_r2"/>
    <property type="match status" value="1"/>
</dbReference>
<protein>
    <submittedName>
        <fullName evidence="7">RNA polymerase sigma-70 factor (ECF subfamily)</fullName>
    </submittedName>
</protein>
<dbReference type="InterPro" id="IPR036388">
    <property type="entry name" value="WH-like_DNA-bd_sf"/>
</dbReference>
<dbReference type="InterPro" id="IPR039425">
    <property type="entry name" value="RNA_pol_sigma-70-like"/>
</dbReference>
<comment type="caution">
    <text evidence="7">The sequence shown here is derived from an EMBL/GenBank/DDBJ whole genome shotgun (WGS) entry which is preliminary data.</text>
</comment>
<keyword evidence="8" id="KW-1185">Reference proteome</keyword>
<reference evidence="7 8" key="1">
    <citation type="submission" date="2019-03" db="EMBL/GenBank/DDBJ databases">
        <title>Genomic Encyclopedia of Type Strains, Phase IV (KMG-IV): sequencing the most valuable type-strain genomes for metagenomic binning, comparative biology and taxonomic classification.</title>
        <authorList>
            <person name="Goeker M."/>
        </authorList>
    </citation>
    <scope>NUCLEOTIDE SEQUENCE [LARGE SCALE GENOMIC DNA]</scope>
    <source>
        <strain evidence="7 8">DSM 21944</strain>
    </source>
</reference>
<dbReference type="InterPro" id="IPR013325">
    <property type="entry name" value="RNA_pol_sigma_r2"/>
</dbReference>
<dbReference type="GO" id="GO:0006352">
    <property type="term" value="P:DNA-templated transcription initiation"/>
    <property type="evidence" value="ECO:0007669"/>
    <property type="project" value="InterPro"/>
</dbReference>
<keyword evidence="4" id="KW-0804">Transcription</keyword>
<keyword evidence="2" id="KW-0805">Transcription regulation</keyword>
<dbReference type="NCBIfam" id="TIGR02937">
    <property type="entry name" value="sigma70-ECF"/>
    <property type="match status" value="1"/>
</dbReference>
<organism evidence="7 8">
    <name type="scientific">Pseudofulvimonas gallinarii</name>
    <dbReference type="NCBI Taxonomy" id="634155"/>
    <lineage>
        <taxon>Bacteria</taxon>
        <taxon>Pseudomonadati</taxon>
        <taxon>Pseudomonadota</taxon>
        <taxon>Gammaproteobacteria</taxon>
        <taxon>Lysobacterales</taxon>
        <taxon>Rhodanobacteraceae</taxon>
        <taxon>Pseudofulvimonas</taxon>
    </lineage>
</organism>
<dbReference type="GO" id="GO:0016987">
    <property type="term" value="F:sigma factor activity"/>
    <property type="evidence" value="ECO:0007669"/>
    <property type="project" value="UniProtKB-KW"/>
</dbReference>
<evidence type="ECO:0000256" key="4">
    <source>
        <dbReference type="ARBA" id="ARBA00023163"/>
    </source>
</evidence>
<dbReference type="InterPro" id="IPR013249">
    <property type="entry name" value="RNA_pol_sigma70_r4_t2"/>
</dbReference>
<feature type="domain" description="RNA polymerase sigma-70 region 2" evidence="5">
    <location>
        <begin position="21"/>
        <end position="83"/>
    </location>
</feature>
<evidence type="ECO:0000256" key="1">
    <source>
        <dbReference type="ARBA" id="ARBA00010641"/>
    </source>
</evidence>
<dbReference type="PANTHER" id="PTHR43133">
    <property type="entry name" value="RNA POLYMERASE ECF-TYPE SIGMA FACTO"/>
    <property type="match status" value="1"/>
</dbReference>
<feature type="domain" description="RNA polymerase sigma factor 70 region 4 type 2" evidence="6">
    <location>
        <begin position="120"/>
        <end position="169"/>
    </location>
</feature>
<proteinExistence type="inferred from homology"/>
<comment type="similarity">
    <text evidence="1">Belongs to the sigma-70 factor family. ECF subfamily.</text>
</comment>
<dbReference type="EMBL" id="SMAF01000004">
    <property type="protein sequence ID" value="TCT00140.1"/>
    <property type="molecule type" value="Genomic_DNA"/>
</dbReference>
<dbReference type="InterPro" id="IPR014284">
    <property type="entry name" value="RNA_pol_sigma-70_dom"/>
</dbReference>
<dbReference type="Gene3D" id="1.10.1740.10">
    <property type="match status" value="1"/>
</dbReference>
<dbReference type="OrthoDB" id="5950941at2"/>
<dbReference type="SUPFAM" id="SSF88946">
    <property type="entry name" value="Sigma2 domain of RNA polymerase sigma factors"/>
    <property type="match status" value="1"/>
</dbReference>
<evidence type="ECO:0000313" key="8">
    <source>
        <dbReference type="Proteomes" id="UP000294599"/>
    </source>
</evidence>
<keyword evidence="3" id="KW-0731">Sigma factor</keyword>
<dbReference type="InterPro" id="IPR013324">
    <property type="entry name" value="RNA_pol_sigma_r3/r4-like"/>
</dbReference>
<dbReference type="InterPro" id="IPR007627">
    <property type="entry name" value="RNA_pol_sigma70_r2"/>
</dbReference>
<sequence length="185" mass="20713">MSLPPSNIDAMLNELLLRHSARLRVLVAQHCSANQGLDPDDIEQEVRIRLWKAVEREKNPALPASYIQRVVVTTVIDALRRDKPEQTTALPEEGQEAGIEALLDRVGPVRSASDGQRMDLVRAAIAELPPRRRQPVQLALQGFTPEEIGELLDMTATMAKNLMYRGLYELRERLKAAGLDDLDDD</sequence>
<dbReference type="PANTHER" id="PTHR43133:SF46">
    <property type="entry name" value="RNA POLYMERASE SIGMA-70 FACTOR ECF SUBFAMILY"/>
    <property type="match status" value="1"/>
</dbReference>
<name>A0A4S3KWD9_9GAMM</name>
<dbReference type="RefSeq" id="WP_123523183.1">
    <property type="nucleotide sequence ID" value="NZ_JBHLWF010000088.1"/>
</dbReference>
<gene>
    <name evidence="7" type="ORF">EDC25_104131</name>
</gene>
<evidence type="ECO:0000259" key="5">
    <source>
        <dbReference type="Pfam" id="PF04542"/>
    </source>
</evidence>
<accession>A0A4S3KWD9</accession>
<dbReference type="Pfam" id="PF08281">
    <property type="entry name" value="Sigma70_r4_2"/>
    <property type="match status" value="1"/>
</dbReference>